<evidence type="ECO:0000256" key="1">
    <source>
        <dbReference type="SAM" id="MobiDB-lite"/>
    </source>
</evidence>
<protein>
    <recommendedName>
        <fullName evidence="3">START domain-containing protein</fullName>
    </recommendedName>
</protein>
<dbReference type="EMBL" id="BRXW01000692">
    <property type="protein sequence ID" value="GMH74214.1"/>
    <property type="molecule type" value="Genomic_DNA"/>
</dbReference>
<keyword evidence="2" id="KW-0812">Transmembrane</keyword>
<feature type="domain" description="START" evidence="3">
    <location>
        <begin position="847"/>
        <end position="1023"/>
    </location>
</feature>
<feature type="region of interest" description="Disordered" evidence="1">
    <location>
        <begin position="27"/>
        <end position="92"/>
    </location>
</feature>
<dbReference type="InterPro" id="IPR002913">
    <property type="entry name" value="START_lipid-bd_dom"/>
</dbReference>
<dbReference type="PROSITE" id="PS50848">
    <property type="entry name" value="START"/>
    <property type="match status" value="1"/>
</dbReference>
<dbReference type="GO" id="GO:0005737">
    <property type="term" value="C:cytoplasm"/>
    <property type="evidence" value="ECO:0007669"/>
    <property type="project" value="UniProtKB-ARBA"/>
</dbReference>
<feature type="transmembrane region" description="Helical" evidence="2">
    <location>
        <begin position="1630"/>
        <end position="1652"/>
    </location>
</feature>
<feature type="compositionally biased region" description="Low complexity" evidence="1">
    <location>
        <begin position="30"/>
        <end position="56"/>
    </location>
</feature>
<dbReference type="PANTHER" id="PTHR19308">
    <property type="entry name" value="PHOSPHATIDYLCHOLINE TRANSFER PROTEIN"/>
    <property type="match status" value="1"/>
</dbReference>
<feature type="transmembrane region" description="Helical" evidence="2">
    <location>
        <begin position="1711"/>
        <end position="1731"/>
    </location>
</feature>
<dbReference type="InterPro" id="IPR023393">
    <property type="entry name" value="START-like_dom_sf"/>
</dbReference>
<feature type="transmembrane region" description="Helical" evidence="2">
    <location>
        <begin position="1672"/>
        <end position="1690"/>
    </location>
</feature>
<accession>A0A9W7ATQ8</accession>
<comment type="caution">
    <text evidence="4">The sequence shown here is derived from an EMBL/GenBank/DDBJ whole genome shotgun (WGS) entry which is preliminary data.</text>
</comment>
<evidence type="ECO:0000313" key="4">
    <source>
        <dbReference type="EMBL" id="GMH74214.1"/>
    </source>
</evidence>
<dbReference type="SUPFAM" id="SSF55961">
    <property type="entry name" value="Bet v1-like"/>
    <property type="match status" value="3"/>
</dbReference>
<keyword evidence="2" id="KW-1133">Transmembrane helix</keyword>
<dbReference type="OrthoDB" id="10425014at2759"/>
<reference evidence="5" key="1">
    <citation type="journal article" date="2023" name="Commun. Biol.">
        <title>Genome analysis of Parmales, the sister group of diatoms, reveals the evolutionary specialization of diatoms from phago-mixotrophs to photoautotrophs.</title>
        <authorList>
            <person name="Ban H."/>
            <person name="Sato S."/>
            <person name="Yoshikawa S."/>
            <person name="Yamada K."/>
            <person name="Nakamura Y."/>
            <person name="Ichinomiya M."/>
            <person name="Sato N."/>
            <person name="Blanc-Mathieu R."/>
            <person name="Endo H."/>
            <person name="Kuwata A."/>
            <person name="Ogata H."/>
        </authorList>
    </citation>
    <scope>NUCLEOTIDE SEQUENCE [LARGE SCALE GENOMIC DNA]</scope>
    <source>
        <strain evidence="5">NIES 3700</strain>
    </source>
</reference>
<dbReference type="PANTHER" id="PTHR19308:SF56">
    <property type="entry name" value="START DOMAIN-CONTAINING PROTEIN"/>
    <property type="match status" value="1"/>
</dbReference>
<dbReference type="InterPro" id="IPR051213">
    <property type="entry name" value="START_lipid_transfer"/>
</dbReference>
<evidence type="ECO:0000313" key="5">
    <source>
        <dbReference type="Proteomes" id="UP001165122"/>
    </source>
</evidence>
<keyword evidence="2" id="KW-0472">Membrane</keyword>
<keyword evidence="5" id="KW-1185">Reference proteome</keyword>
<feature type="compositionally biased region" description="Acidic residues" evidence="1">
    <location>
        <begin position="1864"/>
        <end position="1874"/>
    </location>
</feature>
<sequence>MIAALHAELKAKAVEIAQLKAEKAELLTLSPQPKQNHSSSSSIPPTSPKTPTNPFSPLSPTSKLSSHTSHPSTFSTSSPHVRASRQKGSNTLSQNTITNNCIFNVSIHTPPLQFFSDLLGSQMSNSDSKSLYQEVLESHATSKVVYWSFTFSQKNQCDLLLRLTPSPQPNNTIEILVTSITEDDLEPCTVIPEPHVRIVGRRFRLRLNNGVMKVEDLEFGQSSFTFMAEVELLEVDIDETTFAPSISSKVASMIRKGVSFSNRMSGIKGQKSSKLFIRKSTSKLAQKESFSSRFGETTAKTLGFVSGDAEECQRLFCKIADMFYERFKKEDVIDQRMKEDFISNIPNAPPLTLDEQSLVAESMNIVDELANASRIAGTVNESVEKFLKVLEGESAGWGKTVAKMNTSAVTLFSSLWLIDTYKLKAETKQIAIREIWTNLDGTRSQQYTRSFSLPGFKDRVFEAWQTWDVTVDADGRQTFIIAISPLDKYKGTTRHKVAMDKSMVKATSRGVYVIKELTENTCEWTRAQQFDLNIAGVPLRVANIIAKEELKKANKTQEKFRRNGKEVDRETMNALARVMEEKKNEPLMQDQVAVFERCEEFFGDVNCSEGWKPIDTVAYLNSKMWMQYFASNKREMSMAFGRAVGIADGTAEELAAWQMDFCSDEKMRTNIREKNPARLELTHLKRVNEITFATVKKMPFPLDNREFIVRLVWKSEDGKVLIAFEPADIEEVDYGLRLRSIRARTRGIWQFENLQDRGGVKQCRVTLIQHFDIGGIIPKWIVDKKLPHSLSAVQEVIDEFRQDEKIDAAELKEQATFVRERGQDEVYSEEENALIQRTIEKFEVSLKDGGWSKLKSPDNLVKMEIVFEETNKKSTIGVGRAITVVDASAEECVAWEFNKMSRQSQWGHYEEGGLGKSEVKLNDHHSIYNAIFDYGLSAVGLSPREVLMKKIWKVLDEQTIIVTYESFEHPHYPVGTKNSIRATGAAFWRYEKLPEVDGIPQTRVAYSQQLDLKGLIPKAVVNTKAPQQLGFLSTMRKKFDRSTDMDSSRREKLVRIIAQKGLDDENTGVNALKKFEELYEEKEDGSVRSSRSYGLADSKVHAGLLTGGHAWGRTVVRFNAKMESVAAFFWDFGSNKNMQISGDVERIFEEDDDNVFKKVVKRRQYLESTHGGSHRDRLFTSEMSLCRVNSDNIIILISPVEGEGKGRKSNRATRRARGSVARGSFGSVEAKEIVAISLTRLPGGKSKVSYVAKIDFKFGISHGAVKHFVERRLEEITNASVYFQRLVRLEDYKVEDGQALAHDLLWTATSGKKRVDRLKEVAEQSRAMRDMTEKYPWFEKMLANAVEGSLNMNRVVEKKLVCVTEKEAEQIGKNLVPSLMTQQRADAGVHEWKMQNRAVKELMEAYEWFEPMAVILGKEVVKTAPWGLVGRVVTGAALRVADLGSDIIILKFYWEAGESMLSYRNSTLACLVASMGLSLFFVVLQYRKCRLARILKEVLITLVGMKAPWDAFKVSSGLEQEEGTEFDPMKEMQFSKCIEMFAESLPSINIQSTAILSSLETGGEISQAEYTSVFVSLLTVGYISASISYDADTDPQKRAEKPEFYGYVHDSARLRGPIFVTMSLMSSFQVLLKGLLVTTLGIINTNYVLIYILGDLFIYLGIKVSRGDFRTYIPIDGVFGLIVSFLLRVATKMIADFTGCIHFRHPYEVGGFVFSINYFVPLVGLILLLFVFKEENELGEKTQEYLENLTIIGGSCLCFTTFVFIRLINPDYISTFFSTETGGQMTRRIFLEGDDFLKSHCFPNKNKTFWMPIEEKVREWLKEGWERWEDEKPVWFTDKWRARVPAEMVPKMRKRWMERGKREEEEEEGEEGEEGGTKSEAGNETSGTEGGIEEEGRGKGGRQRKNSITDMMTFASKHNNTKVVPAGGGGWGGGGVGGRAIKFSEFEREVVKRRGSMLD</sequence>
<gene>
    <name evidence="4" type="ORF">TrLO_g13857</name>
</gene>
<proteinExistence type="predicted"/>
<feature type="transmembrane region" description="Helical" evidence="2">
    <location>
        <begin position="1751"/>
        <end position="1768"/>
    </location>
</feature>
<evidence type="ECO:0000259" key="3">
    <source>
        <dbReference type="PROSITE" id="PS50848"/>
    </source>
</evidence>
<dbReference type="Pfam" id="PF01852">
    <property type="entry name" value="START"/>
    <property type="match status" value="1"/>
</dbReference>
<organism evidence="4 5">
    <name type="scientific">Triparma laevis f. longispina</name>
    <dbReference type="NCBI Taxonomy" id="1714387"/>
    <lineage>
        <taxon>Eukaryota</taxon>
        <taxon>Sar</taxon>
        <taxon>Stramenopiles</taxon>
        <taxon>Ochrophyta</taxon>
        <taxon>Bolidophyceae</taxon>
        <taxon>Parmales</taxon>
        <taxon>Triparmaceae</taxon>
        <taxon>Triparma</taxon>
    </lineage>
</organism>
<feature type="region of interest" description="Disordered" evidence="1">
    <location>
        <begin position="1856"/>
        <end position="1907"/>
    </location>
</feature>
<feature type="transmembrane region" description="Helical" evidence="2">
    <location>
        <begin position="1466"/>
        <end position="1486"/>
    </location>
</feature>
<name>A0A9W7ATQ8_9STRA</name>
<dbReference type="Gene3D" id="3.30.530.20">
    <property type="match status" value="2"/>
</dbReference>
<dbReference type="Proteomes" id="UP001165122">
    <property type="component" value="Unassembled WGS sequence"/>
</dbReference>
<evidence type="ECO:0000256" key="2">
    <source>
        <dbReference type="SAM" id="Phobius"/>
    </source>
</evidence>
<dbReference type="GO" id="GO:0008289">
    <property type="term" value="F:lipid binding"/>
    <property type="evidence" value="ECO:0007669"/>
    <property type="project" value="InterPro"/>
</dbReference>
<feature type="compositionally biased region" description="Low complexity" evidence="1">
    <location>
        <begin position="65"/>
        <end position="80"/>
    </location>
</feature>